<organism evidence="2 3">
    <name type="scientific">Pseudonocardia abyssalis</name>
    <dbReference type="NCBI Taxonomy" id="2792008"/>
    <lineage>
        <taxon>Bacteria</taxon>
        <taxon>Bacillati</taxon>
        <taxon>Actinomycetota</taxon>
        <taxon>Actinomycetes</taxon>
        <taxon>Pseudonocardiales</taxon>
        <taxon>Pseudonocardiaceae</taxon>
        <taxon>Pseudonocardia</taxon>
    </lineage>
</organism>
<protein>
    <submittedName>
        <fullName evidence="2">Uncharacterized protein</fullName>
    </submittedName>
</protein>
<dbReference type="RefSeq" id="WP_218602301.1">
    <property type="nucleotide sequence ID" value="NZ_JADQDJ010000057.1"/>
</dbReference>
<evidence type="ECO:0000256" key="1">
    <source>
        <dbReference type="SAM" id="MobiDB-lite"/>
    </source>
</evidence>
<dbReference type="EMBL" id="JADQDK010000001">
    <property type="protein sequence ID" value="MBW0135651.1"/>
    <property type="molecule type" value="Genomic_DNA"/>
</dbReference>
<feature type="region of interest" description="Disordered" evidence="1">
    <location>
        <begin position="74"/>
        <end position="130"/>
    </location>
</feature>
<evidence type="ECO:0000313" key="2">
    <source>
        <dbReference type="EMBL" id="MBW0135651.1"/>
    </source>
</evidence>
<sequence>MVPDLPRVDALLALPVQMLDQHPPRDLREQYGQALHLRELHALADLVARSRDLHEIGDVARHQLVTLGAARRVPRNGVDELHLTPGRGDGELVAGAGRREHGRDPGAAGRPARRSEEAARKSSPLFDGAP</sequence>
<name>A0ABS6UTR9_9PSEU</name>
<keyword evidence="3" id="KW-1185">Reference proteome</keyword>
<dbReference type="Proteomes" id="UP000694287">
    <property type="component" value="Unassembled WGS sequence"/>
</dbReference>
<gene>
    <name evidence="2" type="ORF">I4I81_15495</name>
</gene>
<evidence type="ECO:0000313" key="3">
    <source>
        <dbReference type="Proteomes" id="UP000694287"/>
    </source>
</evidence>
<proteinExistence type="predicted"/>
<comment type="caution">
    <text evidence="2">The sequence shown here is derived from an EMBL/GenBank/DDBJ whole genome shotgun (WGS) entry which is preliminary data.</text>
</comment>
<reference evidence="2 3" key="1">
    <citation type="submission" date="2020-11" db="EMBL/GenBank/DDBJ databases">
        <title>Pseudonocardia abyssalis sp. nov. and Pseudonocardia oceani sp. nov., description and phylogenomic analysis of two novel actinomycetes isolated from the deep Southern Ocean.</title>
        <authorList>
            <person name="Parra J."/>
        </authorList>
    </citation>
    <scope>NUCLEOTIDE SEQUENCE [LARGE SCALE GENOMIC DNA]</scope>
    <source>
        <strain evidence="2 3">KRD-168</strain>
    </source>
</reference>
<accession>A0ABS6UTR9</accession>